<feature type="chain" id="PRO_5040191530" description="Hydrophobin" evidence="1">
    <location>
        <begin position="22"/>
        <end position="134"/>
    </location>
</feature>
<dbReference type="RefSeq" id="XP_041152228.1">
    <property type="nucleotide sequence ID" value="XM_041304627.1"/>
</dbReference>
<evidence type="ECO:0008006" key="4">
    <source>
        <dbReference type="Google" id="ProtNLM"/>
    </source>
</evidence>
<organism evidence="2 3">
    <name type="scientific">Suillus plorans</name>
    <dbReference type="NCBI Taxonomy" id="116603"/>
    <lineage>
        <taxon>Eukaryota</taxon>
        <taxon>Fungi</taxon>
        <taxon>Dikarya</taxon>
        <taxon>Basidiomycota</taxon>
        <taxon>Agaricomycotina</taxon>
        <taxon>Agaricomycetes</taxon>
        <taxon>Agaricomycetidae</taxon>
        <taxon>Boletales</taxon>
        <taxon>Suillineae</taxon>
        <taxon>Suillaceae</taxon>
        <taxon>Suillus</taxon>
    </lineage>
</organism>
<evidence type="ECO:0000313" key="2">
    <source>
        <dbReference type="EMBL" id="KAG1784743.1"/>
    </source>
</evidence>
<evidence type="ECO:0000256" key="1">
    <source>
        <dbReference type="SAM" id="SignalP"/>
    </source>
</evidence>
<dbReference type="GeneID" id="64598391"/>
<keyword evidence="1" id="KW-0732">Signal</keyword>
<keyword evidence="3" id="KW-1185">Reference proteome</keyword>
<dbReference type="OrthoDB" id="2690854at2759"/>
<accession>A0A9P7DA75</accession>
<reference evidence="2" key="1">
    <citation type="journal article" date="2020" name="New Phytol.">
        <title>Comparative genomics reveals dynamic genome evolution in host specialist ectomycorrhizal fungi.</title>
        <authorList>
            <person name="Lofgren L.A."/>
            <person name="Nguyen N.H."/>
            <person name="Vilgalys R."/>
            <person name="Ruytinx J."/>
            <person name="Liao H.L."/>
            <person name="Branco S."/>
            <person name="Kuo A."/>
            <person name="LaButti K."/>
            <person name="Lipzen A."/>
            <person name="Andreopoulos W."/>
            <person name="Pangilinan J."/>
            <person name="Riley R."/>
            <person name="Hundley H."/>
            <person name="Na H."/>
            <person name="Barry K."/>
            <person name="Grigoriev I.V."/>
            <person name="Stajich J.E."/>
            <person name="Kennedy P.G."/>
        </authorList>
    </citation>
    <scope>NUCLEOTIDE SEQUENCE</scope>
    <source>
        <strain evidence="2">S12</strain>
    </source>
</reference>
<protein>
    <recommendedName>
        <fullName evidence="4">Hydrophobin</fullName>
    </recommendedName>
</protein>
<comment type="caution">
    <text evidence="2">The sequence shown here is derived from an EMBL/GenBank/DDBJ whole genome shotgun (WGS) entry which is preliminary data.</text>
</comment>
<dbReference type="EMBL" id="JABBWE010000130">
    <property type="protein sequence ID" value="KAG1784743.1"/>
    <property type="molecule type" value="Genomic_DNA"/>
</dbReference>
<proteinExistence type="predicted"/>
<dbReference type="Proteomes" id="UP000719766">
    <property type="component" value="Unassembled WGS sequence"/>
</dbReference>
<feature type="signal peptide" evidence="1">
    <location>
        <begin position="1"/>
        <end position="21"/>
    </location>
</feature>
<gene>
    <name evidence="2" type="ORF">HD556DRAFT_1426124</name>
</gene>
<dbReference type="AlphaFoldDB" id="A0A9P7DA75"/>
<name>A0A9P7DA75_9AGAM</name>
<sequence length="134" mass="14458">MHFSFLLLLLVALTSSMSVSACVTQGQPCTPGSDDECCFILVCVANGVSTSRLLCNITHLRTLLVEWNFSLHIIAGLKIEPVAFANWCKRRPVGVHKLVSCSLGIPAVGGLMLPKEGAGSRSRVQAHYTYPEVT</sequence>
<evidence type="ECO:0000313" key="3">
    <source>
        <dbReference type="Proteomes" id="UP000719766"/>
    </source>
</evidence>